<evidence type="ECO:0000259" key="2">
    <source>
        <dbReference type="Pfam" id="PF08473"/>
    </source>
</evidence>
<accession>A0A3N0XDX4</accession>
<dbReference type="EMBL" id="RJVU01079805">
    <property type="protein sequence ID" value="ROI15518.1"/>
    <property type="molecule type" value="Genomic_DNA"/>
</dbReference>
<dbReference type="OrthoDB" id="10054666at2759"/>
<dbReference type="Proteomes" id="UP000281406">
    <property type="component" value="Unassembled WGS sequence"/>
</dbReference>
<gene>
    <name evidence="3" type="ORF">DPX16_13070</name>
</gene>
<evidence type="ECO:0000313" key="4">
    <source>
        <dbReference type="Proteomes" id="UP000281406"/>
    </source>
</evidence>
<keyword evidence="1" id="KW-0812">Transmembrane</keyword>
<dbReference type="AlphaFoldDB" id="A0A3N0XDX4"/>
<keyword evidence="4" id="KW-1185">Reference proteome</keyword>
<dbReference type="PANTHER" id="PTHR10166:SF59">
    <property type="entry name" value="VOLTAGE-DEPENDENT CALCIUM CHANNEL SUBUNIT ALPHA-2_DELTA-4"/>
    <property type="match status" value="1"/>
</dbReference>
<evidence type="ECO:0000313" key="3">
    <source>
        <dbReference type="EMBL" id="ROI15518.1"/>
    </source>
</evidence>
<evidence type="ECO:0000256" key="1">
    <source>
        <dbReference type="SAM" id="Phobius"/>
    </source>
</evidence>
<organism evidence="3 4">
    <name type="scientific">Anabarilius grahami</name>
    <name type="common">Kanglang fish</name>
    <name type="synonym">Barilius grahami</name>
    <dbReference type="NCBI Taxonomy" id="495550"/>
    <lineage>
        <taxon>Eukaryota</taxon>
        <taxon>Metazoa</taxon>
        <taxon>Chordata</taxon>
        <taxon>Craniata</taxon>
        <taxon>Vertebrata</taxon>
        <taxon>Euteleostomi</taxon>
        <taxon>Actinopterygii</taxon>
        <taxon>Neopterygii</taxon>
        <taxon>Teleostei</taxon>
        <taxon>Ostariophysi</taxon>
        <taxon>Cypriniformes</taxon>
        <taxon>Xenocyprididae</taxon>
        <taxon>Xenocypridinae</taxon>
        <taxon>Xenocypridinae incertae sedis</taxon>
        <taxon>Anabarilius</taxon>
    </lineage>
</organism>
<dbReference type="InterPro" id="IPR013680">
    <property type="entry name" value="VDCC_a2/dsu"/>
</dbReference>
<dbReference type="PANTHER" id="PTHR10166">
    <property type="entry name" value="VOLTAGE-DEPENDENT CALCIUM CHANNEL SUBUNIT ALPHA-2/DELTA-RELATED"/>
    <property type="match status" value="1"/>
</dbReference>
<feature type="transmembrane region" description="Helical" evidence="1">
    <location>
        <begin position="210"/>
        <end position="231"/>
    </location>
</feature>
<dbReference type="GO" id="GO:0005245">
    <property type="term" value="F:voltage-gated calcium channel activity"/>
    <property type="evidence" value="ECO:0007669"/>
    <property type="project" value="TreeGrafter"/>
</dbReference>
<dbReference type="InterPro" id="IPR051173">
    <property type="entry name" value="Ca_channel_alpha-2/delta"/>
</dbReference>
<comment type="caution">
    <text evidence="3">The sequence shown here is derived from an EMBL/GenBank/DDBJ whole genome shotgun (WGS) entry which is preliminary data.</text>
</comment>
<keyword evidence="1" id="KW-1133">Transmembrane helix</keyword>
<dbReference type="GO" id="GO:0005891">
    <property type="term" value="C:voltage-gated calcium channel complex"/>
    <property type="evidence" value="ECO:0007669"/>
    <property type="project" value="TreeGrafter"/>
</dbReference>
<name>A0A3N0XDX4_ANAGA</name>
<feature type="domain" description="Voltage-dependent calcium channel alpha-2/delta subunit conserved region" evidence="2">
    <location>
        <begin position="12"/>
        <end position="192"/>
    </location>
</feature>
<reference evidence="3 4" key="1">
    <citation type="submission" date="2018-10" db="EMBL/GenBank/DDBJ databases">
        <title>Genome assembly for a Yunnan-Guizhou Plateau 3E fish, Anabarilius grahami (Regan), and its evolutionary and genetic applications.</title>
        <authorList>
            <person name="Jiang W."/>
        </authorList>
    </citation>
    <scope>NUCLEOTIDE SEQUENCE [LARGE SCALE GENOMIC DNA]</scope>
    <source>
        <strain evidence="3">AG-KIZ</strain>
        <tissue evidence="3">Muscle</tissue>
    </source>
</reference>
<protein>
    <submittedName>
        <fullName evidence="3">Voltage-dependent calcium channel subunit alpha-2/delta-3</fullName>
    </submittedName>
</protein>
<proteinExistence type="predicted"/>
<dbReference type="Pfam" id="PF08473">
    <property type="entry name" value="VGCC_alpha2"/>
    <property type="match status" value="1"/>
</dbReference>
<sequence length="233" mass="25964">MPCCNAQREEDTQRERERCSGVEGLCPLSCTENTDVNCYVIDSNGFTIISKDRTDVGKFLGEIDGVLLYDYQGMCKVHSHSASGARPLLSPFYNLLAALKWFLSNFLLFLLDFNIYGLWHSDHFVEAGKKSKGGILQPCDTEYPSFIYDSSIKETNSLIKCGRCQKVFVINQIPDTNLLLVVIQADCDCSRQYAPITMEPKEENAKDCGGAVAISLSIMLFLACLSVSALIRR</sequence>
<keyword evidence="1" id="KW-0472">Membrane</keyword>